<comment type="caution">
    <text evidence="2">The sequence shown here is derived from an EMBL/GenBank/DDBJ whole genome shotgun (WGS) entry which is preliminary data.</text>
</comment>
<evidence type="ECO:0000259" key="1">
    <source>
        <dbReference type="PROSITE" id="PS50995"/>
    </source>
</evidence>
<dbReference type="SUPFAM" id="SSF46785">
    <property type="entry name" value="Winged helix' DNA-binding domain"/>
    <property type="match status" value="1"/>
</dbReference>
<dbReference type="SMART" id="SM00347">
    <property type="entry name" value="HTH_MARR"/>
    <property type="match status" value="1"/>
</dbReference>
<organism evidence="2 3">
    <name type="scientific">Streptacidiphilus monticola</name>
    <dbReference type="NCBI Taxonomy" id="2161674"/>
    <lineage>
        <taxon>Bacteria</taxon>
        <taxon>Bacillati</taxon>
        <taxon>Actinomycetota</taxon>
        <taxon>Actinomycetes</taxon>
        <taxon>Kitasatosporales</taxon>
        <taxon>Streptomycetaceae</taxon>
        <taxon>Streptacidiphilus</taxon>
    </lineage>
</organism>
<evidence type="ECO:0000313" key="3">
    <source>
        <dbReference type="Proteomes" id="UP001596174"/>
    </source>
</evidence>
<evidence type="ECO:0000313" key="2">
    <source>
        <dbReference type="EMBL" id="MFC5907107.1"/>
    </source>
</evidence>
<name>A0ABW1FYY0_9ACTN</name>
<proteinExistence type="predicted"/>
<dbReference type="Proteomes" id="UP001596174">
    <property type="component" value="Unassembled WGS sequence"/>
</dbReference>
<protein>
    <submittedName>
        <fullName evidence="2">MarR family winged helix-turn-helix transcriptional regulator</fullName>
    </submittedName>
</protein>
<dbReference type="InterPro" id="IPR036388">
    <property type="entry name" value="WH-like_DNA-bd_sf"/>
</dbReference>
<dbReference type="RefSeq" id="WP_380581179.1">
    <property type="nucleotide sequence ID" value="NZ_JBHSQJ010000023.1"/>
</dbReference>
<reference evidence="3" key="1">
    <citation type="journal article" date="2019" name="Int. J. Syst. Evol. Microbiol.">
        <title>The Global Catalogue of Microorganisms (GCM) 10K type strain sequencing project: providing services to taxonomists for standard genome sequencing and annotation.</title>
        <authorList>
            <consortium name="The Broad Institute Genomics Platform"/>
            <consortium name="The Broad Institute Genome Sequencing Center for Infectious Disease"/>
            <person name="Wu L."/>
            <person name="Ma J."/>
        </authorList>
    </citation>
    <scope>NUCLEOTIDE SEQUENCE [LARGE SCALE GENOMIC DNA]</scope>
    <source>
        <strain evidence="3">JCM 4816</strain>
    </source>
</reference>
<dbReference type="Pfam" id="PF12802">
    <property type="entry name" value="MarR_2"/>
    <property type="match status" value="1"/>
</dbReference>
<sequence length="150" mass="16842">MAGTRVPDELAELLVGIQRLLRRRLRRGLDRPRLRGAQVELLRLVAARPGLRVSEAAEELFLAGNSVSTLVNQLSRDGLLRREPDPTDGRAALLYASPEALSRMRDWDRRRRRLVREQLAALGAEDREAIAAALPALRHLAANLRQEDES</sequence>
<accession>A0ABW1FYY0</accession>
<gene>
    <name evidence="2" type="ORF">ACFP3V_07730</name>
</gene>
<dbReference type="InterPro" id="IPR000835">
    <property type="entry name" value="HTH_MarR-typ"/>
</dbReference>
<dbReference type="EMBL" id="JBHSQJ010000023">
    <property type="protein sequence ID" value="MFC5907107.1"/>
    <property type="molecule type" value="Genomic_DNA"/>
</dbReference>
<keyword evidence="3" id="KW-1185">Reference proteome</keyword>
<dbReference type="PANTHER" id="PTHR33164">
    <property type="entry name" value="TRANSCRIPTIONAL REGULATOR, MARR FAMILY"/>
    <property type="match status" value="1"/>
</dbReference>
<dbReference type="InterPro" id="IPR039422">
    <property type="entry name" value="MarR/SlyA-like"/>
</dbReference>
<dbReference type="Gene3D" id="1.10.10.10">
    <property type="entry name" value="Winged helix-like DNA-binding domain superfamily/Winged helix DNA-binding domain"/>
    <property type="match status" value="1"/>
</dbReference>
<dbReference type="PANTHER" id="PTHR33164:SF103">
    <property type="entry name" value="REGULATORY PROTEIN MARR"/>
    <property type="match status" value="1"/>
</dbReference>
<dbReference type="PROSITE" id="PS50995">
    <property type="entry name" value="HTH_MARR_2"/>
    <property type="match status" value="1"/>
</dbReference>
<dbReference type="InterPro" id="IPR036390">
    <property type="entry name" value="WH_DNA-bd_sf"/>
</dbReference>
<feature type="domain" description="HTH marR-type" evidence="1">
    <location>
        <begin position="7"/>
        <end position="139"/>
    </location>
</feature>